<dbReference type="Pfam" id="PF00583">
    <property type="entry name" value="Acetyltransf_1"/>
    <property type="match status" value="1"/>
</dbReference>
<proteinExistence type="predicted"/>
<dbReference type="Proteomes" id="UP001172743">
    <property type="component" value="Unassembled WGS sequence"/>
</dbReference>
<keyword evidence="4" id="KW-1185">Reference proteome</keyword>
<comment type="caution">
    <text evidence="3">The sequence shown here is derived from an EMBL/GenBank/DDBJ whole genome shotgun (WGS) entry which is preliminary data.</text>
</comment>
<reference evidence="3" key="1">
    <citation type="submission" date="2023-07" db="EMBL/GenBank/DDBJ databases">
        <title>Ureibacillus sp. isolated from freshwater well.</title>
        <authorList>
            <person name="Kirdat K."/>
            <person name="Bhatt A."/>
            <person name="Teware R."/>
            <person name="Bhavsar Y."/>
            <person name="Yadav A."/>
        </authorList>
    </citation>
    <scope>NUCLEOTIDE SEQUENCE</scope>
    <source>
        <strain evidence="3">BA0131</strain>
    </source>
</reference>
<protein>
    <submittedName>
        <fullName evidence="3">GNAT family N-acetyltransferase</fullName>
    </submittedName>
</protein>
<gene>
    <name evidence="3" type="ORF">QYB95_16055</name>
</gene>
<dbReference type="InterPro" id="IPR000182">
    <property type="entry name" value="GNAT_dom"/>
</dbReference>
<evidence type="ECO:0000313" key="3">
    <source>
        <dbReference type="EMBL" id="MDN4495068.1"/>
    </source>
</evidence>
<organism evidence="3 4">
    <name type="scientific">Ureibacillus aquaedulcis</name>
    <dbReference type="NCBI Taxonomy" id="3058421"/>
    <lineage>
        <taxon>Bacteria</taxon>
        <taxon>Bacillati</taxon>
        <taxon>Bacillota</taxon>
        <taxon>Bacilli</taxon>
        <taxon>Bacillales</taxon>
        <taxon>Caryophanaceae</taxon>
        <taxon>Ureibacillus</taxon>
    </lineage>
</organism>
<dbReference type="SUPFAM" id="SSF55729">
    <property type="entry name" value="Acyl-CoA N-acyltransferases (Nat)"/>
    <property type="match status" value="1"/>
</dbReference>
<name>A0ABT8GUI4_9BACL</name>
<dbReference type="InterPro" id="IPR050769">
    <property type="entry name" value="NAT_camello-type"/>
</dbReference>
<evidence type="ECO:0000259" key="2">
    <source>
        <dbReference type="PROSITE" id="PS51186"/>
    </source>
</evidence>
<dbReference type="PANTHER" id="PTHR13947">
    <property type="entry name" value="GNAT FAMILY N-ACETYLTRANSFERASE"/>
    <property type="match status" value="1"/>
</dbReference>
<dbReference type="RefSeq" id="WP_301139388.1">
    <property type="nucleotide sequence ID" value="NZ_JAUHTQ010000015.1"/>
</dbReference>
<feature type="domain" description="N-acetyltransferase" evidence="2">
    <location>
        <begin position="1"/>
        <end position="166"/>
    </location>
</feature>
<dbReference type="CDD" id="cd04301">
    <property type="entry name" value="NAT_SF"/>
    <property type="match status" value="1"/>
</dbReference>
<accession>A0ABT8GUI4</accession>
<dbReference type="Gene3D" id="3.40.630.30">
    <property type="match status" value="1"/>
</dbReference>
<keyword evidence="1" id="KW-0808">Transferase</keyword>
<dbReference type="PANTHER" id="PTHR13947:SF37">
    <property type="entry name" value="LD18367P"/>
    <property type="match status" value="1"/>
</dbReference>
<dbReference type="PROSITE" id="PS51186">
    <property type="entry name" value="GNAT"/>
    <property type="match status" value="1"/>
</dbReference>
<sequence length="167" mass="18955">MIIRDAIEGEFQQIKELRLQSYKEHARKIPEAHWEALKQSILSDEETQEGVERIIADIDGQIVGTVVLFSPEIEAYKGLVERQLSHPELRMLAVSPKARGKGVAKALVQQCIDRSKEKGYKAMGLHTADYMESAVKLYTDMGFKRKPDYDFVPLDDGIVVKAFSIEF</sequence>
<evidence type="ECO:0000313" key="4">
    <source>
        <dbReference type="Proteomes" id="UP001172743"/>
    </source>
</evidence>
<dbReference type="InterPro" id="IPR016181">
    <property type="entry name" value="Acyl_CoA_acyltransferase"/>
</dbReference>
<evidence type="ECO:0000256" key="1">
    <source>
        <dbReference type="ARBA" id="ARBA00022679"/>
    </source>
</evidence>
<dbReference type="EMBL" id="JAUHTQ010000015">
    <property type="protein sequence ID" value="MDN4495068.1"/>
    <property type="molecule type" value="Genomic_DNA"/>
</dbReference>